<dbReference type="NCBIfam" id="TIGR00042">
    <property type="entry name" value="RdgB/HAM1 family non-canonical purine NTP pyrophosphatase"/>
    <property type="match status" value="1"/>
</dbReference>
<gene>
    <name evidence="4" type="ORF">B9Q02_00795</name>
</gene>
<name>A0A2R6AK38_9ARCH</name>
<dbReference type="GO" id="GO:0005737">
    <property type="term" value="C:cytoplasm"/>
    <property type="evidence" value="ECO:0007669"/>
    <property type="project" value="TreeGrafter"/>
</dbReference>
<accession>A0A2R6AK38</accession>
<proteinExistence type="inferred from homology"/>
<dbReference type="CDD" id="cd00515">
    <property type="entry name" value="HAM1"/>
    <property type="match status" value="1"/>
</dbReference>
<evidence type="ECO:0000256" key="3">
    <source>
        <dbReference type="RuleBase" id="RU003781"/>
    </source>
</evidence>
<dbReference type="PANTHER" id="PTHR11067">
    <property type="entry name" value="INOSINE TRIPHOSPHATE PYROPHOSPHATASE/HAM1 PROTEIN"/>
    <property type="match status" value="1"/>
</dbReference>
<comment type="similarity">
    <text evidence="1 3">Belongs to the HAM1 NTPase family.</text>
</comment>
<dbReference type="GO" id="GO:0009143">
    <property type="term" value="P:nucleoside triphosphate catabolic process"/>
    <property type="evidence" value="ECO:0007669"/>
    <property type="project" value="InterPro"/>
</dbReference>
<dbReference type="AlphaFoldDB" id="A0A2R6AK38"/>
<evidence type="ECO:0000313" key="4">
    <source>
        <dbReference type="EMBL" id="PSN86740.1"/>
    </source>
</evidence>
<reference evidence="4 5" key="1">
    <citation type="submission" date="2017-04" db="EMBL/GenBank/DDBJ databases">
        <title>Novel microbial lineages endemic to geothermal iron-oxide mats fill important gaps in the evolutionary history of Archaea.</title>
        <authorList>
            <person name="Jay Z.J."/>
            <person name="Beam J.P."/>
            <person name="Dlakic M."/>
            <person name="Rusch D.B."/>
            <person name="Kozubal M.A."/>
            <person name="Inskeep W.P."/>
        </authorList>
    </citation>
    <scope>NUCLEOTIDE SEQUENCE [LARGE SCALE GENOMIC DNA]</scope>
    <source>
        <strain evidence="4">BE_D</strain>
    </source>
</reference>
<evidence type="ECO:0000256" key="2">
    <source>
        <dbReference type="ARBA" id="ARBA00022801"/>
    </source>
</evidence>
<dbReference type="Proteomes" id="UP000240569">
    <property type="component" value="Unassembled WGS sequence"/>
</dbReference>
<dbReference type="PANTHER" id="PTHR11067:SF9">
    <property type="entry name" value="INOSINE TRIPHOSPHATE PYROPHOSPHATASE"/>
    <property type="match status" value="1"/>
</dbReference>
<dbReference type="Pfam" id="PF01725">
    <property type="entry name" value="Ham1p_like"/>
    <property type="match status" value="1"/>
</dbReference>
<protein>
    <submittedName>
        <fullName evidence="4">Non-canonical purine NTP pyrophosphatase, RdgB/HAM1 family</fullName>
    </submittedName>
</protein>
<keyword evidence="2 3" id="KW-0378">Hydrolase</keyword>
<dbReference type="SUPFAM" id="SSF52972">
    <property type="entry name" value="ITPase-like"/>
    <property type="match status" value="1"/>
</dbReference>
<dbReference type="EMBL" id="NEXD01000002">
    <property type="protein sequence ID" value="PSN86740.1"/>
    <property type="molecule type" value="Genomic_DNA"/>
</dbReference>
<dbReference type="InterPro" id="IPR029001">
    <property type="entry name" value="ITPase-like_fam"/>
</dbReference>
<evidence type="ECO:0000256" key="1">
    <source>
        <dbReference type="ARBA" id="ARBA00008023"/>
    </source>
</evidence>
<sequence>MSNKEDHVRNEIIFLTSNVNKFREAQSVLNRFGIRLKRMGMLERLEIQSESLEEISIYSAIHGYQMLRKPVITEDAGLFVFALRGFPGPYSSYIFRTIGVHGLLKLLDDITQRNAIFKSVVTFFDGTFLKTFSGTVQGEIATECKGNKGFGFDPIFTPKHASNKTFGEMNKTEKNKYSHRAKAFTKFAKWYSSTFKIKPS</sequence>
<dbReference type="NCBIfam" id="NF011396">
    <property type="entry name" value="PRK14821.1"/>
    <property type="match status" value="1"/>
</dbReference>
<dbReference type="InterPro" id="IPR002637">
    <property type="entry name" value="RdgB/HAM1"/>
</dbReference>
<organism evidence="4 5">
    <name type="scientific">Candidatus Marsarchaeota G1 archaeon BE_D</name>
    <dbReference type="NCBI Taxonomy" id="1978156"/>
    <lineage>
        <taxon>Archaea</taxon>
        <taxon>Candidatus Marsarchaeota</taxon>
        <taxon>Candidatus Marsarchaeota group 1</taxon>
    </lineage>
</organism>
<dbReference type="GO" id="GO:0047429">
    <property type="term" value="F:nucleoside triphosphate diphosphatase activity"/>
    <property type="evidence" value="ECO:0007669"/>
    <property type="project" value="InterPro"/>
</dbReference>
<comment type="caution">
    <text evidence="4">The sequence shown here is derived from an EMBL/GenBank/DDBJ whole genome shotgun (WGS) entry which is preliminary data.</text>
</comment>
<evidence type="ECO:0000313" key="5">
    <source>
        <dbReference type="Proteomes" id="UP000240569"/>
    </source>
</evidence>
<dbReference type="Gene3D" id="3.90.950.10">
    <property type="match status" value="1"/>
</dbReference>